<proteinExistence type="predicted"/>
<sequence length="113" mass="12729">MGRQYNLAERILNGGKKPTVVIDEDHEFVINNSRSAAIKLDAISKDKDLGEFEQLDQMITTALGKEASDYLMEQDFPEPVYVDISKVIMASLANLSLEEVEEQSQTPRKRGKK</sequence>
<reference evidence="1" key="1">
    <citation type="journal article" date="2021" name="Proc. Natl. Acad. Sci. U.S.A.">
        <title>A Catalog of Tens of Thousands of Viruses from Human Metagenomes Reveals Hidden Associations with Chronic Diseases.</title>
        <authorList>
            <person name="Tisza M.J."/>
            <person name="Buck C.B."/>
        </authorList>
    </citation>
    <scope>NUCLEOTIDE SEQUENCE</scope>
    <source>
        <strain evidence="1">Ctq1q8</strain>
    </source>
</reference>
<protein>
    <submittedName>
        <fullName evidence="1">Uncharacterized protein</fullName>
    </submittedName>
</protein>
<name>A0A8S5MFK0_9CAUD</name>
<evidence type="ECO:0000313" key="1">
    <source>
        <dbReference type="EMBL" id="DAD81121.1"/>
    </source>
</evidence>
<dbReference type="EMBL" id="BK014895">
    <property type="protein sequence ID" value="DAD81121.1"/>
    <property type="molecule type" value="Genomic_DNA"/>
</dbReference>
<accession>A0A8S5MFK0</accession>
<organism evidence="1">
    <name type="scientific">Siphoviridae sp. ctq1q8</name>
    <dbReference type="NCBI Taxonomy" id="2826467"/>
    <lineage>
        <taxon>Viruses</taxon>
        <taxon>Duplodnaviria</taxon>
        <taxon>Heunggongvirae</taxon>
        <taxon>Uroviricota</taxon>
        <taxon>Caudoviricetes</taxon>
    </lineage>
</organism>